<dbReference type="PROSITE" id="PS51379">
    <property type="entry name" value="4FE4S_FER_2"/>
    <property type="match status" value="2"/>
</dbReference>
<name>C9RE23_METVM</name>
<dbReference type="GeneID" id="8514061"/>
<dbReference type="InterPro" id="IPR050572">
    <property type="entry name" value="Fe-S_Ferredoxin"/>
</dbReference>
<keyword evidence="4" id="KW-0411">Iron-sulfur</keyword>
<organism evidence="6 7">
    <name type="scientific">Methanocaldococcus vulcanius (strain ATCC 700851 / DSM 12094 / M7)</name>
    <name type="common">Methanococcus vulcanius</name>
    <dbReference type="NCBI Taxonomy" id="579137"/>
    <lineage>
        <taxon>Archaea</taxon>
        <taxon>Methanobacteriati</taxon>
        <taxon>Methanobacteriota</taxon>
        <taxon>Methanomada group</taxon>
        <taxon>Methanococci</taxon>
        <taxon>Methanococcales</taxon>
        <taxon>Methanocaldococcaceae</taxon>
        <taxon>Methanocaldococcus</taxon>
    </lineage>
</organism>
<keyword evidence="3" id="KW-0408">Iron</keyword>
<dbReference type="PANTHER" id="PTHR43687">
    <property type="entry name" value="ADENYLYLSULFATE REDUCTASE, BETA SUBUNIT"/>
    <property type="match status" value="1"/>
</dbReference>
<reference evidence="6" key="1">
    <citation type="submission" date="2009-10" db="EMBL/GenBank/DDBJ databases">
        <title>Complete sequence of chromosome of Methanocaldococcus vulcanius M7.</title>
        <authorList>
            <consortium name="US DOE Joint Genome Institute"/>
            <person name="Lucas S."/>
            <person name="Copeland A."/>
            <person name="Lapidus A."/>
            <person name="Glavina del Rio T."/>
            <person name="Dalin E."/>
            <person name="Tice H."/>
            <person name="Bruce D."/>
            <person name="Goodwin L."/>
            <person name="Pitluck S."/>
            <person name="Lcollab F.I."/>
            <person name="Brettin T."/>
            <person name="Detter J.C."/>
            <person name="Han C."/>
            <person name="Tapia R."/>
            <person name="Kuske C.R."/>
            <person name="Schmutz J."/>
            <person name="Larimer F."/>
            <person name="Land M."/>
            <person name="Hauser L."/>
            <person name="Kyrpides N."/>
            <person name="Ovchinikova G."/>
            <person name="Sieprawska-Lupa M."/>
            <person name="Whitman W.B."/>
            <person name="Woyke T."/>
        </authorList>
    </citation>
    <scope>NUCLEOTIDE SEQUENCE [LARGE SCALE GENOMIC DNA]</scope>
    <source>
        <strain evidence="6">M7</strain>
    </source>
</reference>
<evidence type="ECO:0000313" key="6">
    <source>
        <dbReference type="EMBL" id="ACX73552.1"/>
    </source>
</evidence>
<dbReference type="PANTHER" id="PTHR43687:SF5">
    <property type="entry name" value="4FE-4S FERREDOXIN-TYPE DOMAIN-CONTAINING PROTEIN"/>
    <property type="match status" value="1"/>
</dbReference>
<keyword evidence="7" id="KW-1185">Reference proteome</keyword>
<evidence type="ECO:0000256" key="3">
    <source>
        <dbReference type="ARBA" id="ARBA00023004"/>
    </source>
</evidence>
<dbReference type="PROSITE" id="PS00198">
    <property type="entry name" value="4FE4S_FER_1"/>
    <property type="match status" value="2"/>
</dbReference>
<dbReference type="NCBIfam" id="NF004914">
    <property type="entry name" value="PRK06273.1"/>
    <property type="match status" value="1"/>
</dbReference>
<evidence type="ECO:0000313" key="7">
    <source>
        <dbReference type="Proteomes" id="UP000002063"/>
    </source>
</evidence>
<dbReference type="GO" id="GO:0046872">
    <property type="term" value="F:metal ion binding"/>
    <property type="evidence" value="ECO:0007669"/>
    <property type="project" value="UniProtKB-KW"/>
</dbReference>
<keyword evidence="1" id="KW-0004">4Fe-4S</keyword>
<evidence type="ECO:0000256" key="4">
    <source>
        <dbReference type="ARBA" id="ARBA00023014"/>
    </source>
</evidence>
<dbReference type="EMBL" id="CP001787">
    <property type="protein sequence ID" value="ACX73552.1"/>
    <property type="molecule type" value="Genomic_DNA"/>
</dbReference>
<dbReference type="KEGG" id="mvu:Metvu_1700"/>
<evidence type="ECO:0000256" key="2">
    <source>
        <dbReference type="ARBA" id="ARBA00022723"/>
    </source>
</evidence>
<feature type="domain" description="4Fe-4S ferredoxin-type" evidence="5">
    <location>
        <begin position="45"/>
        <end position="74"/>
    </location>
</feature>
<dbReference type="InterPro" id="IPR017900">
    <property type="entry name" value="4Fe4S_Fe_S_CS"/>
</dbReference>
<dbReference type="InterPro" id="IPR017896">
    <property type="entry name" value="4Fe4S_Fe-S-bd"/>
</dbReference>
<sequence>MEELRSFAKIFLTGIYENLERIIFGSGRYTDIELRNAILSGTIKLPKTVIEELCIGCEGCANVCPTKAIEMIPIEPIKITENYVKDKIPKINAEKCVYCLYCHDFCPVFSVFNEVSPIHPRDVGEYVEIDVSKLLQKKIEISEEQINKICSLLSINLKKILGDK</sequence>
<dbReference type="AlphaFoldDB" id="C9RE23"/>
<dbReference type="STRING" id="579137.Metvu_1700"/>
<gene>
    <name evidence="6" type="ordered locus">Metvu_1700</name>
</gene>
<proteinExistence type="predicted"/>
<dbReference type="HOGENOM" id="CLU_108340_0_0_2"/>
<protein>
    <submittedName>
        <fullName evidence="6">4Fe-4S ferredoxin iron-sulfur binding domain protein</fullName>
    </submittedName>
</protein>
<evidence type="ECO:0000259" key="5">
    <source>
        <dbReference type="PROSITE" id="PS51379"/>
    </source>
</evidence>
<dbReference type="SUPFAM" id="SSF54862">
    <property type="entry name" value="4Fe-4S ferredoxins"/>
    <property type="match status" value="1"/>
</dbReference>
<evidence type="ECO:0000256" key="1">
    <source>
        <dbReference type="ARBA" id="ARBA00022485"/>
    </source>
</evidence>
<dbReference type="eggNOG" id="arCOG01543">
    <property type="taxonomic scope" value="Archaea"/>
</dbReference>
<dbReference type="OrthoDB" id="2837at2157"/>
<dbReference type="Gene3D" id="3.30.70.3270">
    <property type="match status" value="1"/>
</dbReference>
<dbReference type="Pfam" id="PF12838">
    <property type="entry name" value="Fer4_7"/>
    <property type="match status" value="1"/>
</dbReference>
<dbReference type="RefSeq" id="WP_015733770.1">
    <property type="nucleotide sequence ID" value="NC_013407.1"/>
</dbReference>
<dbReference type="GO" id="GO:0016491">
    <property type="term" value="F:oxidoreductase activity"/>
    <property type="evidence" value="ECO:0007669"/>
    <property type="project" value="UniProtKB-ARBA"/>
</dbReference>
<dbReference type="Proteomes" id="UP000002063">
    <property type="component" value="Chromosome"/>
</dbReference>
<keyword evidence="2" id="KW-0479">Metal-binding</keyword>
<dbReference type="GO" id="GO:0051539">
    <property type="term" value="F:4 iron, 4 sulfur cluster binding"/>
    <property type="evidence" value="ECO:0007669"/>
    <property type="project" value="UniProtKB-KW"/>
</dbReference>
<accession>C9RE23</accession>
<feature type="domain" description="4Fe-4S ferredoxin-type" evidence="5">
    <location>
        <begin position="87"/>
        <end position="117"/>
    </location>
</feature>